<sequence length="295" mass="33514">MASAATVRSESAGSNPPLVRGDPLVPRMLLGQRLRDLREATGMSRAEAGRTIRASRSKISRIERGRTGLRHADVAELLSAYGIRDEAERSTLLTLTDQANARPWWYGHRDVVPPWMRRYLSAEQAARLVRCFGDRYVPELLRTDAYAREVIGEQAPDRRVELLARRRRILRRRPRPVNLWVVLDEAALWRPVGDAVTMRGQLEHLREISWRPNVTVQIAPFNIGGRVAAGGPLTLVRFPQQTLPDLVYLERDGEGVYPARPGEIEHHWHIFNTLVTEAAAPEHTPRIIERALAEY</sequence>
<feature type="compositionally biased region" description="Polar residues" evidence="1">
    <location>
        <begin position="1"/>
        <end position="14"/>
    </location>
</feature>
<gene>
    <name evidence="3" type="ORF">IW256_006965</name>
</gene>
<comment type="caution">
    <text evidence="3">The sequence shown here is derived from an EMBL/GenBank/DDBJ whole genome shotgun (WGS) entry which is preliminary data.</text>
</comment>
<feature type="region of interest" description="Disordered" evidence="1">
    <location>
        <begin position="1"/>
        <end position="21"/>
    </location>
</feature>
<dbReference type="AlphaFoldDB" id="A0A931GMN4"/>
<accession>A0A931GMN4</accession>
<protein>
    <submittedName>
        <fullName evidence="3">Transcriptional regulator with XRE-family HTH domain</fullName>
    </submittedName>
</protein>
<dbReference type="SUPFAM" id="SSF47413">
    <property type="entry name" value="lambda repressor-like DNA-binding domains"/>
    <property type="match status" value="1"/>
</dbReference>
<name>A0A931GMN4_9ACTN</name>
<evidence type="ECO:0000259" key="2">
    <source>
        <dbReference type="PROSITE" id="PS50943"/>
    </source>
</evidence>
<dbReference type="InterPro" id="IPR043917">
    <property type="entry name" value="DUF5753"/>
</dbReference>
<evidence type="ECO:0000313" key="3">
    <source>
        <dbReference type="EMBL" id="MBG6092852.1"/>
    </source>
</evidence>
<feature type="domain" description="HTH cro/C1-type" evidence="2">
    <location>
        <begin position="34"/>
        <end position="89"/>
    </location>
</feature>
<dbReference type="Pfam" id="PF19054">
    <property type="entry name" value="DUF5753"/>
    <property type="match status" value="1"/>
</dbReference>
<dbReference type="PROSITE" id="PS50943">
    <property type="entry name" value="HTH_CROC1"/>
    <property type="match status" value="1"/>
</dbReference>
<dbReference type="EMBL" id="JADOUA010000001">
    <property type="protein sequence ID" value="MBG6092852.1"/>
    <property type="molecule type" value="Genomic_DNA"/>
</dbReference>
<evidence type="ECO:0000313" key="4">
    <source>
        <dbReference type="Proteomes" id="UP000614047"/>
    </source>
</evidence>
<dbReference type="InterPro" id="IPR001387">
    <property type="entry name" value="Cro/C1-type_HTH"/>
</dbReference>
<keyword evidence="4" id="KW-1185">Reference proteome</keyword>
<dbReference type="Gene3D" id="1.10.260.40">
    <property type="entry name" value="lambda repressor-like DNA-binding domains"/>
    <property type="match status" value="1"/>
</dbReference>
<dbReference type="GO" id="GO:0003677">
    <property type="term" value="F:DNA binding"/>
    <property type="evidence" value="ECO:0007669"/>
    <property type="project" value="InterPro"/>
</dbReference>
<evidence type="ECO:0000256" key="1">
    <source>
        <dbReference type="SAM" id="MobiDB-lite"/>
    </source>
</evidence>
<dbReference type="RefSeq" id="WP_197014978.1">
    <property type="nucleotide sequence ID" value="NZ_BAABES010000009.1"/>
</dbReference>
<proteinExistence type="predicted"/>
<organism evidence="3 4">
    <name type="scientific">Actinomadura viridis</name>
    <dbReference type="NCBI Taxonomy" id="58110"/>
    <lineage>
        <taxon>Bacteria</taxon>
        <taxon>Bacillati</taxon>
        <taxon>Actinomycetota</taxon>
        <taxon>Actinomycetes</taxon>
        <taxon>Streptosporangiales</taxon>
        <taxon>Thermomonosporaceae</taxon>
        <taxon>Actinomadura</taxon>
    </lineage>
</organism>
<dbReference type="SMART" id="SM00530">
    <property type="entry name" value="HTH_XRE"/>
    <property type="match status" value="1"/>
</dbReference>
<dbReference type="CDD" id="cd00093">
    <property type="entry name" value="HTH_XRE"/>
    <property type="match status" value="1"/>
</dbReference>
<dbReference type="Pfam" id="PF13560">
    <property type="entry name" value="HTH_31"/>
    <property type="match status" value="1"/>
</dbReference>
<reference evidence="3" key="1">
    <citation type="submission" date="2020-11" db="EMBL/GenBank/DDBJ databases">
        <title>Sequencing the genomes of 1000 actinobacteria strains.</title>
        <authorList>
            <person name="Klenk H.-P."/>
        </authorList>
    </citation>
    <scope>NUCLEOTIDE SEQUENCE</scope>
    <source>
        <strain evidence="3">DSM 43175</strain>
    </source>
</reference>
<dbReference type="Proteomes" id="UP000614047">
    <property type="component" value="Unassembled WGS sequence"/>
</dbReference>
<dbReference type="InterPro" id="IPR010982">
    <property type="entry name" value="Lambda_DNA-bd_dom_sf"/>
</dbReference>